<comment type="similarity">
    <text evidence="1 6">Belongs to the peptidase M42 family.</text>
</comment>
<dbReference type="GO" id="GO:0004177">
    <property type="term" value="F:aminopeptidase activity"/>
    <property type="evidence" value="ECO:0007669"/>
    <property type="project" value="UniProtKB-UniRule"/>
</dbReference>
<feature type="binding site" evidence="8">
    <location>
        <position position="184"/>
    </location>
    <ligand>
        <name>Zn(2+)</name>
        <dbReference type="ChEBI" id="CHEBI:29105"/>
        <label>1</label>
    </ligand>
</feature>
<feature type="binding site" evidence="8">
    <location>
        <position position="184"/>
    </location>
    <ligand>
        <name>Zn(2+)</name>
        <dbReference type="ChEBI" id="CHEBI:29105"/>
        <label>2</label>
    </ligand>
</feature>
<keyword evidence="5" id="KW-0378">Hydrolase</keyword>
<proteinExistence type="inferred from homology"/>
<evidence type="ECO:0000256" key="5">
    <source>
        <dbReference type="ARBA" id="ARBA00022801"/>
    </source>
</evidence>
<keyword evidence="4 8" id="KW-0479">Metal-binding</keyword>
<dbReference type="PIRSF" id="PIRSF001123">
    <property type="entry name" value="PepA_GA"/>
    <property type="match status" value="1"/>
</dbReference>
<evidence type="ECO:0000256" key="7">
    <source>
        <dbReference type="PIRSR" id="PIRSR001123-1"/>
    </source>
</evidence>
<keyword evidence="10" id="KW-1185">Reference proteome</keyword>
<accession>A0A0R1N143</accession>
<evidence type="ECO:0000256" key="8">
    <source>
        <dbReference type="PIRSR" id="PIRSR001123-2"/>
    </source>
</evidence>
<name>A0A0R1N143_9LACO</name>
<dbReference type="EMBL" id="AZEC01000002">
    <property type="protein sequence ID" value="KRL14038.1"/>
    <property type="molecule type" value="Genomic_DNA"/>
</dbReference>
<keyword evidence="2 9" id="KW-0031">Aminopeptidase</keyword>
<dbReference type="SUPFAM" id="SSF53187">
    <property type="entry name" value="Zn-dependent exopeptidases"/>
    <property type="match status" value="1"/>
</dbReference>
<gene>
    <name evidence="9" type="ORF">FD09_GL001198</name>
</gene>
<dbReference type="STRING" id="1423792.FD09_GL001198"/>
<dbReference type="GO" id="GO:0006508">
    <property type="term" value="P:proteolysis"/>
    <property type="evidence" value="ECO:0007669"/>
    <property type="project" value="UniProtKB-KW"/>
</dbReference>
<comment type="caution">
    <text evidence="9">The sequence shown here is derived from an EMBL/GenBank/DDBJ whole genome shotgun (WGS) entry which is preliminary data.</text>
</comment>
<dbReference type="InterPro" id="IPR051464">
    <property type="entry name" value="Peptidase_M42_aminopept"/>
</dbReference>
<evidence type="ECO:0000256" key="3">
    <source>
        <dbReference type="ARBA" id="ARBA00022670"/>
    </source>
</evidence>
<reference evidence="9 10" key="1">
    <citation type="journal article" date="2015" name="Genome Announc.">
        <title>Expanding the biotechnology potential of lactobacilli through comparative genomics of 213 strains and associated genera.</title>
        <authorList>
            <person name="Sun Z."/>
            <person name="Harris H.M."/>
            <person name="McCann A."/>
            <person name="Guo C."/>
            <person name="Argimon S."/>
            <person name="Zhang W."/>
            <person name="Yang X."/>
            <person name="Jeffery I.B."/>
            <person name="Cooney J.C."/>
            <person name="Kagawa T.F."/>
            <person name="Liu W."/>
            <person name="Song Y."/>
            <person name="Salvetti E."/>
            <person name="Wrobel A."/>
            <person name="Rasinkangas P."/>
            <person name="Parkhill J."/>
            <person name="Rea M.C."/>
            <person name="O'Sullivan O."/>
            <person name="Ritari J."/>
            <person name="Douillard F.P."/>
            <person name="Paul Ross R."/>
            <person name="Yang R."/>
            <person name="Briner A.E."/>
            <person name="Felis G.E."/>
            <person name="de Vos W.M."/>
            <person name="Barrangou R."/>
            <person name="Klaenhammer T.R."/>
            <person name="Caufield P.W."/>
            <person name="Cui Y."/>
            <person name="Zhang H."/>
            <person name="O'Toole P.W."/>
        </authorList>
    </citation>
    <scope>NUCLEOTIDE SEQUENCE [LARGE SCALE GENOMIC DNA]</scope>
    <source>
        <strain evidence="9 10">DSM 12744</strain>
    </source>
</reference>
<feature type="binding site" evidence="8">
    <location>
        <position position="68"/>
    </location>
    <ligand>
        <name>Zn(2+)</name>
        <dbReference type="ChEBI" id="CHEBI:29105"/>
        <label>1</label>
    </ligand>
</feature>
<dbReference type="GO" id="GO:0046872">
    <property type="term" value="F:metal ion binding"/>
    <property type="evidence" value="ECO:0007669"/>
    <property type="project" value="UniProtKB-UniRule"/>
</dbReference>
<comment type="cofactor">
    <cofactor evidence="8">
        <name>a divalent metal cation</name>
        <dbReference type="ChEBI" id="CHEBI:60240"/>
    </cofactor>
    <text evidence="8">Binds 2 divalent metal cations per subunit.</text>
</comment>
<keyword evidence="3" id="KW-0645">Protease</keyword>
<sequence length="358" mass="38722">MVNKEESVALIRDLSNANGVSGFEDEVVRVATDYVQPYAQVTEDHMRNLRIDRHGNTQIKPQLQLDAHSDEVGYMIQAIKPNGTMRFVTVGGQAAVTLPAHKVRIRNNQGDYIPGIITSTPPHFMTAEERRTLPPVSALTIDVGATSADEVRDKFGIDIGAPAVPAVDFEYIAQSDVMMGKAFDNRIGTALLLQTIKELAEKELAVDVVGSLSSQEEVGERGAQVMVRKIKPDLAIVFEGAPADDTVMPDYMIQTGMHRGPMLRDFDTSIIASPRFQALALKTAKDNGIKVQRSVRTGGGNDGAVINLYAGAPTIVISVPVRFAHTAYCYVAYDDYAAAKKLAVALIEGLTPETIAAL</sequence>
<dbReference type="Pfam" id="PF05343">
    <property type="entry name" value="Peptidase_M42"/>
    <property type="match status" value="1"/>
</dbReference>
<dbReference type="AlphaFoldDB" id="A0A0R1N143"/>
<dbReference type="InterPro" id="IPR008007">
    <property type="entry name" value="Peptidase_M42"/>
</dbReference>
<organism evidence="9 10">
    <name type="scientific">Schleiferilactobacillus perolens DSM 12744</name>
    <dbReference type="NCBI Taxonomy" id="1423792"/>
    <lineage>
        <taxon>Bacteria</taxon>
        <taxon>Bacillati</taxon>
        <taxon>Bacillota</taxon>
        <taxon>Bacilli</taxon>
        <taxon>Lactobacillales</taxon>
        <taxon>Lactobacillaceae</taxon>
        <taxon>Schleiferilactobacillus</taxon>
    </lineage>
</organism>
<feature type="binding site" evidence="8">
    <location>
        <position position="239"/>
    </location>
    <ligand>
        <name>Zn(2+)</name>
        <dbReference type="ChEBI" id="CHEBI:29105"/>
        <label>1</label>
    </ligand>
</feature>
<dbReference type="Gene3D" id="3.40.630.10">
    <property type="entry name" value="Zn peptidases"/>
    <property type="match status" value="1"/>
</dbReference>
<evidence type="ECO:0000256" key="1">
    <source>
        <dbReference type="ARBA" id="ARBA00006272"/>
    </source>
</evidence>
<evidence type="ECO:0000256" key="6">
    <source>
        <dbReference type="PIRNR" id="PIRNR001123"/>
    </source>
</evidence>
<dbReference type="SUPFAM" id="SSF101821">
    <property type="entry name" value="Aminopeptidase/glucanase lid domain"/>
    <property type="match status" value="1"/>
</dbReference>
<feature type="active site" description="Proton acceptor" evidence="7">
    <location>
        <position position="216"/>
    </location>
</feature>
<dbReference type="PANTHER" id="PTHR32481:SF0">
    <property type="entry name" value="AMINOPEPTIDASE YPDE-RELATED"/>
    <property type="match status" value="1"/>
</dbReference>
<evidence type="ECO:0000313" key="9">
    <source>
        <dbReference type="EMBL" id="KRL14038.1"/>
    </source>
</evidence>
<dbReference type="InterPro" id="IPR023367">
    <property type="entry name" value="Peptidase_M42_dom2"/>
</dbReference>
<dbReference type="Gene3D" id="2.40.30.40">
    <property type="entry name" value="Peptidase M42, domain 2"/>
    <property type="match status" value="1"/>
</dbReference>
<protein>
    <submittedName>
        <fullName evidence="9">Glutamyl aminopeptidase</fullName>
    </submittedName>
</protein>
<evidence type="ECO:0000256" key="4">
    <source>
        <dbReference type="ARBA" id="ARBA00022723"/>
    </source>
</evidence>
<dbReference type="Proteomes" id="UP000051330">
    <property type="component" value="Unassembled WGS sequence"/>
</dbReference>
<dbReference type="PANTHER" id="PTHR32481">
    <property type="entry name" value="AMINOPEPTIDASE"/>
    <property type="match status" value="1"/>
</dbReference>
<feature type="binding site" evidence="8">
    <location>
        <position position="217"/>
    </location>
    <ligand>
        <name>Zn(2+)</name>
        <dbReference type="ChEBI" id="CHEBI:29105"/>
        <label>2</label>
    </ligand>
</feature>
<feature type="binding site" evidence="8">
    <location>
        <position position="325"/>
    </location>
    <ligand>
        <name>Zn(2+)</name>
        <dbReference type="ChEBI" id="CHEBI:29105"/>
        <label>2</label>
    </ligand>
</feature>
<evidence type="ECO:0000256" key="2">
    <source>
        <dbReference type="ARBA" id="ARBA00022438"/>
    </source>
</evidence>
<evidence type="ECO:0000313" key="10">
    <source>
        <dbReference type="Proteomes" id="UP000051330"/>
    </source>
</evidence>
<dbReference type="PATRIC" id="fig|1423792.3.peg.1218"/>